<dbReference type="FunFam" id="3.30.60.30:FF:000116">
    <property type="entry name" value="Serine protease inhibitor, Kazal-type family protein"/>
    <property type="match status" value="1"/>
</dbReference>
<feature type="signal peptide" evidence="2">
    <location>
        <begin position="1"/>
        <end position="28"/>
    </location>
</feature>
<keyword evidence="1" id="KW-0812">Transmembrane</keyword>
<gene>
    <name evidence="3" type="ORF">SAY86_017277</name>
</gene>
<reference evidence="3 4" key="1">
    <citation type="journal article" date="2023" name="Hortic Res">
        <title>Pangenome of water caltrop reveals structural variations and asymmetric subgenome divergence after allopolyploidization.</title>
        <authorList>
            <person name="Zhang X."/>
            <person name="Chen Y."/>
            <person name="Wang L."/>
            <person name="Yuan Y."/>
            <person name="Fang M."/>
            <person name="Shi L."/>
            <person name="Lu R."/>
            <person name="Comes H.P."/>
            <person name="Ma Y."/>
            <person name="Chen Y."/>
            <person name="Huang G."/>
            <person name="Zhou Y."/>
            <person name="Zheng Z."/>
            <person name="Qiu Y."/>
        </authorList>
    </citation>
    <scope>NUCLEOTIDE SEQUENCE [LARGE SCALE GENOMIC DNA]</scope>
    <source>
        <strain evidence="3">F231</strain>
    </source>
</reference>
<sequence>MDSALSRFRLLLLVVVATAALCSIPAVGSEPQLSSSAIRLPSQKDANEDLCYGSVQPASCPVKCFRTDPVCGADGVTYWCGCADAACAGVRVAKLGFCEVGSGGSGPVPGQALLLLHIVWLIVLGFSLLFGLF</sequence>
<accession>A0AAN7LKD0</accession>
<dbReference type="PANTHER" id="PTHR34376:SF2">
    <property type="entry name" value="SERINE PROTEASE INHIBITOR, KAZAL-TYPE FAMILY PROTEIN"/>
    <property type="match status" value="1"/>
</dbReference>
<keyword evidence="1" id="KW-0472">Membrane</keyword>
<evidence type="ECO:0000256" key="1">
    <source>
        <dbReference type="SAM" id="Phobius"/>
    </source>
</evidence>
<evidence type="ECO:0000313" key="4">
    <source>
        <dbReference type="Proteomes" id="UP001346149"/>
    </source>
</evidence>
<dbReference type="Proteomes" id="UP001346149">
    <property type="component" value="Unassembled WGS sequence"/>
</dbReference>
<keyword evidence="1" id="KW-1133">Transmembrane helix</keyword>
<dbReference type="AlphaFoldDB" id="A0AAN7LKD0"/>
<organism evidence="3 4">
    <name type="scientific">Trapa natans</name>
    <name type="common">Water chestnut</name>
    <dbReference type="NCBI Taxonomy" id="22666"/>
    <lineage>
        <taxon>Eukaryota</taxon>
        <taxon>Viridiplantae</taxon>
        <taxon>Streptophyta</taxon>
        <taxon>Embryophyta</taxon>
        <taxon>Tracheophyta</taxon>
        <taxon>Spermatophyta</taxon>
        <taxon>Magnoliopsida</taxon>
        <taxon>eudicotyledons</taxon>
        <taxon>Gunneridae</taxon>
        <taxon>Pentapetalae</taxon>
        <taxon>rosids</taxon>
        <taxon>malvids</taxon>
        <taxon>Myrtales</taxon>
        <taxon>Lythraceae</taxon>
        <taxon>Trapa</taxon>
    </lineage>
</organism>
<proteinExistence type="predicted"/>
<dbReference type="EMBL" id="JAXQNO010000010">
    <property type="protein sequence ID" value="KAK4789973.1"/>
    <property type="molecule type" value="Genomic_DNA"/>
</dbReference>
<name>A0AAN7LKD0_TRANT</name>
<dbReference type="Gene3D" id="3.30.60.30">
    <property type="match status" value="1"/>
</dbReference>
<evidence type="ECO:0000313" key="3">
    <source>
        <dbReference type="EMBL" id="KAK4789973.1"/>
    </source>
</evidence>
<feature type="transmembrane region" description="Helical" evidence="1">
    <location>
        <begin position="112"/>
        <end position="132"/>
    </location>
</feature>
<keyword evidence="2" id="KW-0732">Signal</keyword>
<dbReference type="PANTHER" id="PTHR34376">
    <property type="entry name" value="SERINE PROTEASE INHIBITOR, KAZAL-TYPE FAMILY PROTEIN"/>
    <property type="match status" value="1"/>
</dbReference>
<protein>
    <submittedName>
        <fullName evidence="3">Uncharacterized protein</fullName>
    </submittedName>
</protein>
<evidence type="ECO:0000256" key="2">
    <source>
        <dbReference type="SAM" id="SignalP"/>
    </source>
</evidence>
<feature type="chain" id="PRO_5042904756" evidence="2">
    <location>
        <begin position="29"/>
        <end position="133"/>
    </location>
</feature>
<keyword evidence="4" id="KW-1185">Reference proteome</keyword>
<comment type="caution">
    <text evidence="3">The sequence shown here is derived from an EMBL/GenBank/DDBJ whole genome shotgun (WGS) entry which is preliminary data.</text>
</comment>